<accession>A0A1S4G1G5</accession>
<dbReference type="PROSITE" id="PS51915">
    <property type="entry name" value="ZAD"/>
    <property type="match status" value="1"/>
</dbReference>
<dbReference type="PANTHER" id="PTHR24406">
    <property type="entry name" value="TRANSCRIPTIONAL REPRESSOR CTCFL-RELATED"/>
    <property type="match status" value="1"/>
</dbReference>
<dbReference type="PROSITE" id="PS00028">
    <property type="entry name" value="ZINC_FINGER_C2H2_1"/>
    <property type="match status" value="5"/>
</dbReference>
<dbReference type="GO" id="GO:0008270">
    <property type="term" value="F:zinc ion binding"/>
    <property type="evidence" value="ECO:0007669"/>
    <property type="project" value="UniProtKB-UniRule"/>
</dbReference>
<dbReference type="InterPro" id="IPR036236">
    <property type="entry name" value="Znf_C2H2_sf"/>
</dbReference>
<keyword evidence="6" id="KW-0539">Nucleus</keyword>
<name>A0A1S4G1G5_AEDAE</name>
<keyword evidence="3" id="KW-0677">Repeat</keyword>
<dbReference type="Gene3D" id="3.30.160.60">
    <property type="entry name" value="Classic Zinc Finger"/>
    <property type="match status" value="6"/>
</dbReference>
<feature type="compositionally biased region" description="Acidic residues" evidence="7">
    <location>
        <begin position="130"/>
        <end position="152"/>
    </location>
</feature>
<evidence type="ECO:0000256" key="6">
    <source>
        <dbReference type="ARBA" id="ARBA00023242"/>
    </source>
</evidence>
<dbReference type="FunCoup" id="A0A1S4G1G5">
    <property type="interactions" value="525"/>
</dbReference>
<dbReference type="SMART" id="SM00355">
    <property type="entry name" value="ZnF_C2H2"/>
    <property type="match status" value="8"/>
</dbReference>
<evidence type="ECO:0000313" key="9">
    <source>
        <dbReference type="Proteomes" id="UP000008820"/>
    </source>
</evidence>
<feature type="region of interest" description="Disordered" evidence="7">
    <location>
        <begin position="98"/>
        <end position="207"/>
    </location>
</feature>
<evidence type="ECO:0000256" key="2">
    <source>
        <dbReference type="ARBA" id="ARBA00022723"/>
    </source>
</evidence>
<keyword evidence="2" id="KW-0479">Metal-binding</keyword>
<dbReference type="AlphaFoldDB" id="A0A1S4G1G5"/>
<dbReference type="InterPro" id="IPR050888">
    <property type="entry name" value="ZnF_C2H2-type_TF"/>
</dbReference>
<dbReference type="SUPFAM" id="SSF57667">
    <property type="entry name" value="beta-beta-alpha zinc fingers"/>
    <property type="match status" value="4"/>
</dbReference>
<dbReference type="FunFam" id="3.30.160.60:FF:000145">
    <property type="entry name" value="Zinc finger protein 574"/>
    <property type="match status" value="1"/>
</dbReference>
<dbReference type="Proteomes" id="UP000008820">
    <property type="component" value="Chromosome 3"/>
</dbReference>
<dbReference type="Pfam" id="PF00096">
    <property type="entry name" value="zf-C2H2"/>
    <property type="match status" value="4"/>
</dbReference>
<sequence length="492" mass="56530">MDLCRACGGSAATSQDEDENISLLIDIYNKLTGVQLSEVMDSGVMIFCGDCTTELNHFDRFRRKCLETYHRLKDVKVEAWQEDTTLLCEVKIEGDDELGILPKPSTKDESLENLIKPDTKVEYPLKKDDSEDEDEDDNNNDDDDDDEDDEDFLVNHADKGNEDDDDDDDDDESEPEIEESKPQPKKKRRDTRVRIRKRSKADKKPPMKFLDCPKCPSKFFYQHRLEAHLRVHEGLKPFLCKLCGKSFITYRNFKTHHIQKHTDTKIAIPCGFPGCEQVFATKQGAKNHRLRTHDPNYQMPEQTPFICDTCGNSYTTNGGLKRHKYTHNPEELPYNCTFCPKKYHTRSKLVNHMKRHQGIFDFECQHCGLKKASKYEVNQHIKNVHEKHTRTEPIPCTICQMVFSSKTCLKRHVDVVHRKIKRFNCSVCGFLFSQKDHLNRHLKSHKRQGDIVSLPVTAPDGLQPVAVTDGLQPVEVTDGLQPVAVTGGLMQP</sequence>
<dbReference type="PROSITE" id="PS50157">
    <property type="entry name" value="ZINC_FINGER_C2H2_2"/>
    <property type="match status" value="7"/>
</dbReference>
<organism evidence="8 9">
    <name type="scientific">Aedes aegypti</name>
    <name type="common">Yellowfever mosquito</name>
    <name type="synonym">Culex aegypti</name>
    <dbReference type="NCBI Taxonomy" id="7159"/>
    <lineage>
        <taxon>Eukaryota</taxon>
        <taxon>Metazoa</taxon>
        <taxon>Ecdysozoa</taxon>
        <taxon>Arthropoda</taxon>
        <taxon>Hexapoda</taxon>
        <taxon>Insecta</taxon>
        <taxon>Pterygota</taxon>
        <taxon>Neoptera</taxon>
        <taxon>Endopterygota</taxon>
        <taxon>Diptera</taxon>
        <taxon>Nematocera</taxon>
        <taxon>Culicoidea</taxon>
        <taxon>Culicidae</taxon>
        <taxon>Culicinae</taxon>
        <taxon>Aedini</taxon>
        <taxon>Aedes</taxon>
        <taxon>Stegomyia</taxon>
    </lineage>
</organism>
<feature type="compositionally biased region" description="Acidic residues" evidence="7">
    <location>
        <begin position="161"/>
        <end position="177"/>
    </location>
</feature>
<dbReference type="InterPro" id="IPR013087">
    <property type="entry name" value="Znf_C2H2_type"/>
</dbReference>
<dbReference type="SMART" id="SM00868">
    <property type="entry name" value="zf-AD"/>
    <property type="match status" value="1"/>
</dbReference>
<dbReference type="InterPro" id="IPR012934">
    <property type="entry name" value="Znf_AD"/>
</dbReference>
<dbReference type="GO" id="GO:0005634">
    <property type="term" value="C:nucleus"/>
    <property type="evidence" value="ECO:0007669"/>
    <property type="project" value="UniProtKB-SubCell"/>
</dbReference>
<gene>
    <name evidence="8" type="primary">5563814</name>
</gene>
<evidence type="ECO:0000256" key="5">
    <source>
        <dbReference type="ARBA" id="ARBA00022833"/>
    </source>
</evidence>
<keyword evidence="5" id="KW-0862">Zinc</keyword>
<evidence type="ECO:0000256" key="7">
    <source>
        <dbReference type="SAM" id="MobiDB-lite"/>
    </source>
</evidence>
<feature type="compositionally biased region" description="Basic residues" evidence="7">
    <location>
        <begin position="183"/>
        <end position="201"/>
    </location>
</feature>
<dbReference type="OrthoDB" id="7752550at2759"/>
<proteinExistence type="predicted"/>
<reference evidence="8 9" key="1">
    <citation type="submission" date="2017-06" db="EMBL/GenBank/DDBJ databases">
        <title>Aedes aegypti genome working group (AGWG) sequencing and assembly.</title>
        <authorList>
            <consortium name="Aedes aegypti Genome Working Group (AGWG)"/>
            <person name="Matthews B.J."/>
        </authorList>
    </citation>
    <scope>NUCLEOTIDE SEQUENCE [LARGE SCALE GENOMIC DNA]</scope>
    <source>
        <strain evidence="8 9">LVP_AGWG</strain>
    </source>
</reference>
<evidence type="ECO:0000256" key="4">
    <source>
        <dbReference type="ARBA" id="ARBA00022771"/>
    </source>
</evidence>
<keyword evidence="4" id="KW-0863">Zinc-finger</keyword>
<dbReference type="EnsemblMetazoa" id="AAEL014147-RA">
    <property type="protein sequence ID" value="AAEL014147-PA"/>
    <property type="gene ID" value="AAEL014147"/>
</dbReference>
<dbReference type="InParanoid" id="A0A1S4G1G5"/>
<feature type="compositionally biased region" description="Basic and acidic residues" evidence="7">
    <location>
        <begin position="105"/>
        <end position="129"/>
    </location>
</feature>
<dbReference type="VEuPathDB" id="VectorBase:AAEL014147"/>
<evidence type="ECO:0000256" key="1">
    <source>
        <dbReference type="ARBA" id="ARBA00004123"/>
    </source>
</evidence>
<dbReference type="Pfam" id="PF07776">
    <property type="entry name" value="zf-AD"/>
    <property type="match status" value="1"/>
</dbReference>
<evidence type="ECO:0000256" key="3">
    <source>
        <dbReference type="ARBA" id="ARBA00022737"/>
    </source>
</evidence>
<comment type="subcellular location">
    <subcellularLocation>
        <location evidence="1">Nucleus</location>
    </subcellularLocation>
</comment>
<reference evidence="8" key="2">
    <citation type="submission" date="2020-05" db="UniProtKB">
        <authorList>
            <consortium name="EnsemblMetazoa"/>
        </authorList>
    </citation>
    <scope>IDENTIFICATION</scope>
    <source>
        <strain evidence="8">LVP_AGWG</strain>
    </source>
</reference>
<keyword evidence="9" id="KW-1185">Reference proteome</keyword>
<evidence type="ECO:0000313" key="8">
    <source>
        <dbReference type="EnsemblMetazoa" id="AAEL014147-PA"/>
    </source>
</evidence>
<protein>
    <submittedName>
        <fullName evidence="8">Uncharacterized protein</fullName>
    </submittedName>
</protein>